<dbReference type="GO" id="GO:0015744">
    <property type="term" value="P:succinate transport"/>
    <property type="evidence" value="ECO:0007669"/>
    <property type="project" value="TreeGrafter"/>
</dbReference>
<dbReference type="PANTHER" id="PTHR34390:SF1">
    <property type="entry name" value="SUCCINATE TRANSPORTER SUBUNIT YJJB-RELATED"/>
    <property type="match status" value="1"/>
</dbReference>
<evidence type="ECO:0000256" key="8">
    <source>
        <dbReference type="SAM" id="Phobius"/>
    </source>
</evidence>
<evidence type="ECO:0000256" key="4">
    <source>
        <dbReference type="ARBA" id="ARBA00022692"/>
    </source>
</evidence>
<evidence type="ECO:0000256" key="6">
    <source>
        <dbReference type="ARBA" id="ARBA00023136"/>
    </source>
</evidence>
<comment type="subcellular location">
    <subcellularLocation>
        <location evidence="1">Cell membrane</location>
        <topology evidence="1">Multi-pass membrane protein</topology>
    </subcellularLocation>
</comment>
<dbReference type="InterPro" id="IPR050539">
    <property type="entry name" value="ThrE_Dicarb/AminoAcid_Exp"/>
</dbReference>
<evidence type="ECO:0000256" key="1">
    <source>
        <dbReference type="ARBA" id="ARBA00004651"/>
    </source>
</evidence>
<feature type="transmembrane region" description="Helical" evidence="8">
    <location>
        <begin position="26"/>
        <end position="43"/>
    </location>
</feature>
<evidence type="ECO:0000256" key="2">
    <source>
        <dbReference type="ARBA" id="ARBA00022475"/>
    </source>
</evidence>
<name>A0A2M8Z7X5_9FIRM</name>
<feature type="transmembrane region" description="Helical" evidence="8">
    <location>
        <begin position="115"/>
        <end position="133"/>
    </location>
</feature>
<dbReference type="Proteomes" id="UP000231092">
    <property type="component" value="Unassembled WGS sequence"/>
</dbReference>
<dbReference type="OrthoDB" id="9810047at2"/>
<dbReference type="AlphaFoldDB" id="A0A2M8Z7X5"/>
<feature type="transmembrane region" description="Helical" evidence="8">
    <location>
        <begin position="76"/>
        <end position="95"/>
    </location>
</feature>
<sequence length="139" mass="14748">MVVQTIGAFLAVISFSLILELPKRHVILAGGIGAASWLVYLLVQASSGSVIAAAFLSSLLVALSSHIFARIFKAPVTVFLVAGILPSVPGTSIYRSVSYVIANNPELSSHYLVETLQVSGAIAMAIFIMDSLFRLGQKR</sequence>
<keyword evidence="5 8" id="KW-1133">Transmembrane helix</keyword>
<evidence type="ECO:0000256" key="3">
    <source>
        <dbReference type="ARBA" id="ARBA00022519"/>
    </source>
</evidence>
<dbReference type="PANTHER" id="PTHR34390">
    <property type="entry name" value="UPF0442 PROTEIN YJJB-RELATED"/>
    <property type="match status" value="1"/>
</dbReference>
<dbReference type="Pfam" id="PF12821">
    <property type="entry name" value="ThrE_2"/>
    <property type="match status" value="1"/>
</dbReference>
<feature type="transmembrane region" description="Helical" evidence="8">
    <location>
        <begin position="49"/>
        <end position="69"/>
    </location>
</feature>
<keyword evidence="3" id="KW-0997">Cell inner membrane</keyword>
<feature type="domain" description="Threonine/Serine exporter ThrE" evidence="9">
    <location>
        <begin position="4"/>
        <end position="131"/>
    </location>
</feature>
<keyword evidence="4 8" id="KW-0812">Transmembrane</keyword>
<comment type="similarity">
    <text evidence="7">Belongs to the ThrE exporter (TC 2.A.79) family.</text>
</comment>
<keyword evidence="6 8" id="KW-0472">Membrane</keyword>
<organism evidence="10 11">
    <name type="scientific">[Clostridium] celerecrescens 18A</name>
    <dbReference type="NCBI Taxonomy" id="1286362"/>
    <lineage>
        <taxon>Bacteria</taxon>
        <taxon>Bacillati</taxon>
        <taxon>Bacillota</taxon>
        <taxon>Clostridia</taxon>
        <taxon>Lachnospirales</taxon>
        <taxon>Lachnospiraceae</taxon>
        <taxon>Lacrimispora</taxon>
    </lineage>
</organism>
<evidence type="ECO:0000256" key="7">
    <source>
        <dbReference type="ARBA" id="ARBA00034125"/>
    </source>
</evidence>
<dbReference type="EMBL" id="PGET01000001">
    <property type="protein sequence ID" value="PJJ29549.1"/>
    <property type="molecule type" value="Genomic_DNA"/>
</dbReference>
<keyword evidence="2" id="KW-1003">Cell membrane</keyword>
<reference evidence="10 11" key="1">
    <citation type="submission" date="2017-11" db="EMBL/GenBank/DDBJ databases">
        <title>Understudied soil microbes with underappreciated capabilities: Untangling the Clostridium saccharolyticum group.</title>
        <authorList>
            <person name="Leschine S."/>
        </authorList>
    </citation>
    <scope>NUCLEOTIDE SEQUENCE [LARGE SCALE GENOMIC DNA]</scope>
    <source>
        <strain evidence="10 11">18A</strain>
    </source>
</reference>
<feature type="transmembrane region" description="Helical" evidence="8">
    <location>
        <begin position="6"/>
        <end position="21"/>
    </location>
</feature>
<protein>
    <submittedName>
        <fullName evidence="10">Uncharacterized membrane protein YjjB (DUF3815 family)</fullName>
    </submittedName>
</protein>
<comment type="caution">
    <text evidence="10">The sequence shown here is derived from an EMBL/GenBank/DDBJ whole genome shotgun (WGS) entry which is preliminary data.</text>
</comment>
<evidence type="ECO:0000256" key="5">
    <source>
        <dbReference type="ARBA" id="ARBA00022989"/>
    </source>
</evidence>
<evidence type="ECO:0000313" key="10">
    <source>
        <dbReference type="EMBL" id="PJJ29549.1"/>
    </source>
</evidence>
<evidence type="ECO:0000259" key="9">
    <source>
        <dbReference type="Pfam" id="PF12821"/>
    </source>
</evidence>
<dbReference type="InterPro" id="IPR024528">
    <property type="entry name" value="ThrE_2"/>
</dbReference>
<gene>
    <name evidence="10" type="ORF">H171_3094</name>
</gene>
<dbReference type="RefSeq" id="WP_100305929.1">
    <property type="nucleotide sequence ID" value="NZ_PGET01000001.1"/>
</dbReference>
<proteinExistence type="inferred from homology"/>
<accession>A0A2M8Z7X5</accession>
<evidence type="ECO:0000313" key="11">
    <source>
        <dbReference type="Proteomes" id="UP000231092"/>
    </source>
</evidence>
<dbReference type="GO" id="GO:0005886">
    <property type="term" value="C:plasma membrane"/>
    <property type="evidence" value="ECO:0007669"/>
    <property type="project" value="UniProtKB-SubCell"/>
</dbReference>